<dbReference type="AlphaFoldDB" id="A0A6P7GZQ2"/>
<dbReference type="GO" id="GO:0046332">
    <property type="term" value="F:SMAD binding"/>
    <property type="evidence" value="ECO:0007669"/>
    <property type="project" value="InterPro"/>
</dbReference>
<dbReference type="SUPFAM" id="SSF46955">
    <property type="entry name" value="Putative DNA-binding domain"/>
    <property type="match status" value="1"/>
</dbReference>
<accession>A0A6P7GZQ2</accession>
<dbReference type="InterPro" id="IPR009061">
    <property type="entry name" value="DNA-bd_dom_put_sf"/>
</dbReference>
<dbReference type="Pfam" id="PF08782">
    <property type="entry name" value="c-SKI_SMAD_bind"/>
    <property type="match status" value="1"/>
</dbReference>
<dbReference type="PANTHER" id="PTHR10005:SF25">
    <property type="entry name" value="SNO ONCOGENE, ISOFORM B"/>
    <property type="match status" value="1"/>
</dbReference>
<dbReference type="Gene3D" id="3.10.390.10">
    <property type="entry name" value="SAND domain-like"/>
    <property type="match status" value="1"/>
</dbReference>
<dbReference type="InterPro" id="IPR010919">
    <property type="entry name" value="SAND-like_dom_sf"/>
</dbReference>
<dbReference type="InterPro" id="IPR003380">
    <property type="entry name" value="SKI/SNO/DAC"/>
</dbReference>
<name>A0A6P7GZQ2_DIAVI</name>
<dbReference type="GO" id="GO:0005737">
    <property type="term" value="C:cytoplasm"/>
    <property type="evidence" value="ECO:0007669"/>
    <property type="project" value="TreeGrafter"/>
</dbReference>
<proteinExistence type="inferred from homology"/>
<dbReference type="GO" id="GO:0000978">
    <property type="term" value="F:RNA polymerase II cis-regulatory region sequence-specific DNA binding"/>
    <property type="evidence" value="ECO:0007669"/>
    <property type="project" value="TreeGrafter"/>
</dbReference>
<reference evidence="3" key="1">
    <citation type="submission" date="2025-08" db="UniProtKB">
        <authorList>
            <consortium name="RefSeq"/>
        </authorList>
    </citation>
    <scope>IDENTIFICATION</scope>
    <source>
        <tissue evidence="3">Whole insect</tissue>
    </source>
</reference>
<dbReference type="FunFam" id="3.10.260.20:FF:000002">
    <property type="entry name" value="SKI-like oncogene a"/>
    <property type="match status" value="1"/>
</dbReference>
<dbReference type="InterPro" id="IPR014890">
    <property type="entry name" value="c-SKI_SMAD4-bd_dom"/>
</dbReference>
<dbReference type="Pfam" id="PF02437">
    <property type="entry name" value="Ski_Sno_DHD"/>
    <property type="match status" value="1"/>
</dbReference>
<dbReference type="SUPFAM" id="SSF63763">
    <property type="entry name" value="SAND domain-like"/>
    <property type="match status" value="1"/>
</dbReference>
<dbReference type="GO" id="GO:0030514">
    <property type="term" value="P:negative regulation of BMP signaling pathway"/>
    <property type="evidence" value="ECO:0007669"/>
    <property type="project" value="TreeGrafter"/>
</dbReference>
<dbReference type="Gene3D" id="3.10.260.20">
    <property type="entry name" value="Ski"/>
    <property type="match status" value="1"/>
</dbReference>
<comment type="similarity">
    <text evidence="1">Belongs to the SKI family.</text>
</comment>
<evidence type="ECO:0000259" key="2">
    <source>
        <dbReference type="SMART" id="SM01046"/>
    </source>
</evidence>
<sequence length="297" mass="33628">MEVTPHLKSVLKNYQHSATKSLQGPGLSLVTVKHEIPSPEISEEEFVPAPFPVQQVPILTIPDTSCSERTETILEGESISCFVVGGEKRLCLPQVLNSVLRDFSLQQINQECDQLQIYCSRCTPEQLNVLKNQGILPSGAPSCGLITKTDAERLCSALLYGQVTTELRPRKGSLSIPIYHECFGRASGLCYPELYTNKNAKCIECGDCQAGFSPQQFVCHVHRNLENRTVHWGFDSSNWRSYLHVPKEHIEEHYEQFVKILDEMWQRYEGSIGFPPPVVEPIIKRKQVSLQCIFNYF</sequence>
<protein>
    <submittedName>
        <fullName evidence="3">Ski oncogene-like</fullName>
    </submittedName>
</protein>
<dbReference type="InterPro" id="IPR037000">
    <property type="entry name" value="Ski_DNA-bd_sf"/>
</dbReference>
<dbReference type="InterPro" id="IPR023216">
    <property type="entry name" value="Tscrpt_reg_SKI_SnoN"/>
</dbReference>
<dbReference type="PANTHER" id="PTHR10005">
    <property type="entry name" value="SKI ONCOGENE-RELATED"/>
    <property type="match status" value="1"/>
</dbReference>
<dbReference type="CDD" id="cd21079">
    <property type="entry name" value="DHD_Ski_Sno"/>
    <property type="match status" value="1"/>
</dbReference>
<dbReference type="InParanoid" id="A0A6P7GZQ2"/>
<dbReference type="GO" id="GO:0005634">
    <property type="term" value="C:nucleus"/>
    <property type="evidence" value="ECO:0007669"/>
    <property type="project" value="TreeGrafter"/>
</dbReference>
<dbReference type="SMART" id="SM01046">
    <property type="entry name" value="c-SKI_SMAD_bind"/>
    <property type="match status" value="1"/>
</dbReference>
<dbReference type="GO" id="GO:0005667">
    <property type="term" value="C:transcription regulator complex"/>
    <property type="evidence" value="ECO:0007669"/>
    <property type="project" value="TreeGrafter"/>
</dbReference>
<gene>
    <name evidence="3" type="primary">LOC114344308</name>
</gene>
<dbReference type="RefSeq" id="XP_028150948.1">
    <property type="nucleotide sequence ID" value="XM_028295147.1"/>
</dbReference>
<feature type="domain" description="c-SKI SMAD4-binding" evidence="2">
    <location>
        <begin position="175"/>
        <end position="269"/>
    </location>
</feature>
<organism evidence="3">
    <name type="scientific">Diabrotica virgifera virgifera</name>
    <name type="common">western corn rootworm</name>
    <dbReference type="NCBI Taxonomy" id="50390"/>
    <lineage>
        <taxon>Eukaryota</taxon>
        <taxon>Metazoa</taxon>
        <taxon>Ecdysozoa</taxon>
        <taxon>Arthropoda</taxon>
        <taxon>Hexapoda</taxon>
        <taxon>Insecta</taxon>
        <taxon>Pterygota</taxon>
        <taxon>Neoptera</taxon>
        <taxon>Endopterygota</taxon>
        <taxon>Coleoptera</taxon>
        <taxon>Polyphaga</taxon>
        <taxon>Cucujiformia</taxon>
        <taxon>Chrysomeloidea</taxon>
        <taxon>Chrysomelidae</taxon>
        <taxon>Galerucinae</taxon>
        <taxon>Diabroticina</taxon>
        <taxon>Diabroticites</taxon>
        <taxon>Diabrotica</taxon>
    </lineage>
</organism>
<evidence type="ECO:0000256" key="1">
    <source>
        <dbReference type="ARBA" id="ARBA00009513"/>
    </source>
</evidence>
<dbReference type="GO" id="GO:0000981">
    <property type="term" value="F:DNA-binding transcription factor activity, RNA polymerase II-specific"/>
    <property type="evidence" value="ECO:0007669"/>
    <property type="project" value="TreeGrafter"/>
</dbReference>
<evidence type="ECO:0000313" key="3">
    <source>
        <dbReference type="RefSeq" id="XP_028150948.1"/>
    </source>
</evidence>